<dbReference type="PANTHER" id="PTHR11740">
    <property type="entry name" value="CASEIN KINASE II SUBUNIT BETA"/>
    <property type="match status" value="1"/>
</dbReference>
<feature type="region of interest" description="Disordered" evidence="3">
    <location>
        <begin position="60"/>
        <end position="79"/>
    </location>
</feature>
<proteinExistence type="inferred from homology"/>
<dbReference type="Proteomes" id="UP000198406">
    <property type="component" value="Unassembled WGS sequence"/>
</dbReference>
<dbReference type="InterPro" id="IPR035991">
    <property type="entry name" value="Casein_kinase_II_beta-like"/>
</dbReference>
<keyword evidence="4" id="KW-0732">Signal</keyword>
<evidence type="ECO:0000256" key="1">
    <source>
        <dbReference type="ARBA" id="ARBA00006941"/>
    </source>
</evidence>
<organism evidence="5 6">
    <name type="scientific">Fistulifera solaris</name>
    <name type="common">Oleaginous diatom</name>
    <dbReference type="NCBI Taxonomy" id="1519565"/>
    <lineage>
        <taxon>Eukaryota</taxon>
        <taxon>Sar</taxon>
        <taxon>Stramenopiles</taxon>
        <taxon>Ochrophyta</taxon>
        <taxon>Bacillariophyta</taxon>
        <taxon>Bacillariophyceae</taxon>
        <taxon>Bacillariophycidae</taxon>
        <taxon>Naviculales</taxon>
        <taxon>Naviculaceae</taxon>
        <taxon>Fistulifera</taxon>
    </lineage>
</organism>
<evidence type="ECO:0000313" key="6">
    <source>
        <dbReference type="Proteomes" id="UP000198406"/>
    </source>
</evidence>
<comment type="subunit">
    <text evidence="2">Tetramer of two alpha and two beta subunits.</text>
</comment>
<dbReference type="Gene3D" id="2.20.25.20">
    <property type="match status" value="1"/>
</dbReference>
<name>A0A1Z5KJG5_FISSO</name>
<dbReference type="AlphaFoldDB" id="A0A1Z5KJG5"/>
<dbReference type="InterPro" id="IPR016149">
    <property type="entry name" value="Casein_kin_II_reg-sub_N"/>
</dbReference>
<keyword evidence="6" id="KW-1185">Reference proteome</keyword>
<dbReference type="SUPFAM" id="SSF57798">
    <property type="entry name" value="Casein kinase II beta subunit"/>
    <property type="match status" value="2"/>
</dbReference>
<dbReference type="InterPro" id="IPR000704">
    <property type="entry name" value="Casein_kinase_II_reg-sub"/>
</dbReference>
<sequence length="417" mass="47686">MMCRSNHSVACLVLWLTLALSQKDKSFASEKNTLWESLSDEGIIFFSDDDDHERIIAALASDGSSSTSEESTKSIERRRKRTIDLRDELKLARSKKKRQGAQNTTTTRVPQVKKEPIYAYLPLSEKYRVKHATTDIVHKYPEFQPVPEAALSTQPAVGEDEESFYTQVSPWVRDFLLRHSCDHLLPVPRDFCVDNFNLIYLASAIERIGVQSLSPDESIPASSKPYPIYRAALRLIVQDEPLPEHVPVYLQTAATALFLLIHQRYAVSPRGLDLLRRRFQRGSTVVPVFGRCPRIACSGMPLLPYADSDNLNPMEYMPTENKVAVEIPSMLVSLTQRRSKRFCALCGESFYHWESGIDGCAWGTSCCHLFWMVYGKEVFREWLKWKPSRHSPIEGRIFGFRLHPIAHLTSTNHHWNT</sequence>
<dbReference type="InParanoid" id="A0A1Z5KJG5"/>
<gene>
    <name evidence="5" type="ORF">FisN_16Lh188</name>
</gene>
<dbReference type="Gene3D" id="1.10.1820.10">
    <property type="entry name" value="protein kinase ck2 holoenzyme, chain C, domain 1"/>
    <property type="match status" value="1"/>
</dbReference>
<comment type="caution">
    <text evidence="5">The sequence shown here is derived from an EMBL/GenBank/DDBJ whole genome shotgun (WGS) entry which is preliminary data.</text>
</comment>
<feature type="signal peptide" evidence="4">
    <location>
        <begin position="1"/>
        <end position="21"/>
    </location>
</feature>
<dbReference type="GO" id="GO:0005737">
    <property type="term" value="C:cytoplasm"/>
    <property type="evidence" value="ECO:0007669"/>
    <property type="project" value="TreeGrafter"/>
</dbReference>
<dbReference type="PANTHER" id="PTHR11740:SF0">
    <property type="entry name" value="CASEIN KINASE II SUBUNIT BETA"/>
    <property type="match status" value="1"/>
</dbReference>
<dbReference type="PRINTS" id="PR00472">
    <property type="entry name" value="CASNKINASEII"/>
</dbReference>
<dbReference type="SMART" id="SM01085">
    <property type="entry name" value="CK_II_beta"/>
    <property type="match status" value="1"/>
</dbReference>
<evidence type="ECO:0000256" key="4">
    <source>
        <dbReference type="SAM" id="SignalP"/>
    </source>
</evidence>
<accession>A0A1Z5KJG5</accession>
<protein>
    <recommendedName>
        <fullName evidence="2">Casein kinase II subunit beta</fullName>
        <shortName evidence="2">CK II beta</shortName>
    </recommendedName>
</protein>
<dbReference type="OrthoDB" id="2275560at2759"/>
<dbReference type="EMBL" id="BDSP01000240">
    <property type="protein sequence ID" value="GAX26347.1"/>
    <property type="molecule type" value="Genomic_DNA"/>
</dbReference>
<dbReference type="GO" id="GO:0005956">
    <property type="term" value="C:protein kinase CK2 complex"/>
    <property type="evidence" value="ECO:0007669"/>
    <property type="project" value="UniProtKB-UniRule"/>
</dbReference>
<evidence type="ECO:0000256" key="3">
    <source>
        <dbReference type="SAM" id="MobiDB-lite"/>
    </source>
</evidence>
<evidence type="ECO:0000313" key="5">
    <source>
        <dbReference type="EMBL" id="GAX26347.1"/>
    </source>
</evidence>
<evidence type="ECO:0000256" key="2">
    <source>
        <dbReference type="RuleBase" id="RU361268"/>
    </source>
</evidence>
<reference evidence="5 6" key="1">
    <citation type="journal article" date="2015" name="Plant Cell">
        <title>Oil accumulation by the oleaginous diatom Fistulifera solaris as revealed by the genome and transcriptome.</title>
        <authorList>
            <person name="Tanaka T."/>
            <person name="Maeda Y."/>
            <person name="Veluchamy A."/>
            <person name="Tanaka M."/>
            <person name="Abida H."/>
            <person name="Marechal E."/>
            <person name="Bowler C."/>
            <person name="Muto M."/>
            <person name="Sunaga Y."/>
            <person name="Tanaka M."/>
            <person name="Yoshino T."/>
            <person name="Taniguchi T."/>
            <person name="Fukuda Y."/>
            <person name="Nemoto M."/>
            <person name="Matsumoto M."/>
            <person name="Wong P.S."/>
            <person name="Aburatani S."/>
            <person name="Fujibuchi W."/>
        </authorList>
    </citation>
    <scope>NUCLEOTIDE SEQUENCE [LARGE SCALE GENOMIC DNA]</scope>
    <source>
        <strain evidence="5 6">JPCC DA0580</strain>
    </source>
</reference>
<comment type="similarity">
    <text evidence="1 2">Belongs to the casein kinase 2 subunit beta family.</text>
</comment>
<feature type="chain" id="PRO_5012102699" description="Casein kinase II subunit beta" evidence="4">
    <location>
        <begin position="22"/>
        <end position="417"/>
    </location>
</feature>
<dbReference type="Pfam" id="PF01214">
    <property type="entry name" value="CK_II_beta"/>
    <property type="match status" value="1"/>
</dbReference>
<dbReference type="GO" id="GO:0019887">
    <property type="term" value="F:protein kinase regulator activity"/>
    <property type="evidence" value="ECO:0007669"/>
    <property type="project" value="InterPro"/>
</dbReference>